<gene>
    <name evidence="3" type="ORF">BK138_25325</name>
</gene>
<dbReference type="AlphaFoldDB" id="A0A1R1EID4"/>
<dbReference type="Gene3D" id="2.60.40.1080">
    <property type="match status" value="1"/>
</dbReference>
<comment type="caution">
    <text evidence="3">The sequence shown here is derived from an EMBL/GenBank/DDBJ whole genome shotgun (WGS) entry which is preliminary data.</text>
</comment>
<evidence type="ECO:0000256" key="1">
    <source>
        <dbReference type="SAM" id="MobiDB-lite"/>
    </source>
</evidence>
<evidence type="ECO:0000313" key="4">
    <source>
        <dbReference type="Proteomes" id="UP000187172"/>
    </source>
</evidence>
<name>A0A1R1EID4_9BACL</name>
<keyword evidence="2" id="KW-0732">Signal</keyword>
<dbReference type="PANTHER" id="PTHR42754:SF1">
    <property type="entry name" value="LIPOPROTEIN"/>
    <property type="match status" value="1"/>
</dbReference>
<feature type="region of interest" description="Disordered" evidence="1">
    <location>
        <begin position="502"/>
        <end position="577"/>
    </location>
</feature>
<dbReference type="RefSeq" id="WP_076173587.1">
    <property type="nucleotide sequence ID" value="NZ_MRTP01000009.1"/>
</dbReference>
<dbReference type="SUPFAM" id="SSF50998">
    <property type="entry name" value="Quinoprotein alcohol dehydrogenase-like"/>
    <property type="match status" value="1"/>
</dbReference>
<dbReference type="STRING" id="297318.BK138_25325"/>
<protein>
    <recommendedName>
        <fullName evidence="5">BIG2 domain-containing protein</fullName>
    </recommendedName>
</protein>
<reference evidence="3 4" key="1">
    <citation type="submission" date="2016-11" db="EMBL/GenBank/DDBJ databases">
        <title>Paenibacillus species isolates.</title>
        <authorList>
            <person name="Beno S.M."/>
        </authorList>
    </citation>
    <scope>NUCLEOTIDE SEQUENCE [LARGE SCALE GENOMIC DNA]</scope>
    <source>
        <strain evidence="3 4">FSL R5-0378</strain>
    </source>
</reference>
<keyword evidence="4" id="KW-1185">Reference proteome</keyword>
<proteinExistence type="predicted"/>
<dbReference type="InterPro" id="IPR011047">
    <property type="entry name" value="Quinoprotein_ADH-like_sf"/>
</dbReference>
<feature type="chain" id="PRO_5012187206" description="BIG2 domain-containing protein" evidence="2">
    <location>
        <begin position="32"/>
        <end position="577"/>
    </location>
</feature>
<sequence length="577" mass="62596">MTTALRKPAMMLMALLTGICLWVSQTTTSYADMSSSQLEAEWTQFFGDPANYNTPDHVAPTADGGFVVLSDLTSRTFGPTSLHVIKTDASGGTEWETDFFDDHYVTEAYHGYDIQQTRDGGYIIGAALDDRSNGGPLYRAYLLKLSSTGQVEWNRAYSTVFENPVNSVQETSDGGFIVTSSTYNRSDTAPAYVFKTDKDGHLQWDHIFRYSGGGPTDFRDGQVFNAAAETSDGGFWVVGRYYDSSTYYPLLVKYNASGQLISKRMKETSDWGRLDYKQIMPSADGKGYIMLNAEGLWEIDRSGNTLWNLRLTDSSPELDDISFLQMNHVDDGYLVLGKDQTSDDHVILKLSAEGKIMDVLRQEIPGYTGSFNHAALLQDGGFVYLNSIESSAYLQLTKFKLVSQGEQPGEGEFFLDDSEYSVTVNDMIDIVALLKKPDGTVLPVTKETRFSIENPEIASIDEEGNIIGLAPGLTSIKAEYNGQTAAASLLVVKPYVPKPVNRISEETGPAKSDSTDPGSLVPGSTDPEPSNPVPADSGDTASGSSDPDTSNPGSAEPDSSEPSTPDPAGAEPGTSQP</sequence>
<dbReference type="EMBL" id="MRTP01000009">
    <property type="protein sequence ID" value="OMF51586.1"/>
    <property type="molecule type" value="Genomic_DNA"/>
</dbReference>
<accession>A0A1R1EID4</accession>
<feature type="signal peptide" evidence="2">
    <location>
        <begin position="1"/>
        <end position="31"/>
    </location>
</feature>
<organism evidence="3 4">
    <name type="scientific">Paenibacillus rhizosphaerae</name>
    <dbReference type="NCBI Taxonomy" id="297318"/>
    <lineage>
        <taxon>Bacteria</taxon>
        <taxon>Bacillati</taxon>
        <taxon>Bacillota</taxon>
        <taxon>Bacilli</taxon>
        <taxon>Bacillales</taxon>
        <taxon>Paenibacillaceae</taxon>
        <taxon>Paenibacillus</taxon>
    </lineage>
</organism>
<evidence type="ECO:0000313" key="3">
    <source>
        <dbReference type="EMBL" id="OMF51586.1"/>
    </source>
</evidence>
<dbReference type="PANTHER" id="PTHR42754">
    <property type="entry name" value="ENDOGLUCANASE"/>
    <property type="match status" value="1"/>
</dbReference>
<evidence type="ECO:0000256" key="2">
    <source>
        <dbReference type="SAM" id="SignalP"/>
    </source>
</evidence>
<evidence type="ECO:0008006" key="5">
    <source>
        <dbReference type="Google" id="ProtNLM"/>
    </source>
</evidence>
<dbReference type="Proteomes" id="UP000187172">
    <property type="component" value="Unassembled WGS sequence"/>
</dbReference>
<feature type="compositionally biased region" description="Low complexity" evidence="1">
    <location>
        <begin position="534"/>
        <end position="568"/>
    </location>
</feature>